<evidence type="ECO:0000256" key="6">
    <source>
        <dbReference type="ARBA" id="ARBA00023157"/>
    </source>
</evidence>
<dbReference type="Proteomes" id="UP000007110">
    <property type="component" value="Unassembled WGS sequence"/>
</dbReference>
<feature type="disulfide bond" evidence="8">
    <location>
        <begin position="250"/>
        <end position="259"/>
    </location>
</feature>
<dbReference type="InParanoid" id="A0A7M7NIS6"/>
<dbReference type="SUPFAM" id="SSF57196">
    <property type="entry name" value="EGF/Laminin"/>
    <property type="match status" value="6"/>
</dbReference>
<dbReference type="PROSITE" id="PS01187">
    <property type="entry name" value="EGF_CA"/>
    <property type="match status" value="2"/>
</dbReference>
<keyword evidence="7" id="KW-0325">Glycoprotein</keyword>
<dbReference type="InterPro" id="IPR000152">
    <property type="entry name" value="EGF-type_Asp/Asn_hydroxyl_site"/>
</dbReference>
<feature type="domain" description="EGF-like" evidence="9">
    <location>
        <begin position="262"/>
        <end position="298"/>
    </location>
</feature>
<dbReference type="GO" id="GO:0042063">
    <property type="term" value="P:gliogenesis"/>
    <property type="evidence" value="ECO:0007669"/>
    <property type="project" value="UniProtKB-ARBA"/>
</dbReference>
<dbReference type="PROSITE" id="PS01186">
    <property type="entry name" value="EGF_2"/>
    <property type="match status" value="4"/>
</dbReference>
<sequence length="307" mass="32724">MLAIWHVHRFGQWLRLRVPGWFPRRPLPDGYPGVCQPAVHERRGLRGPCCELPVQLSSRLCGNNCEIQINECVSNPCRNGGQCQDLIAGYRCTCPSNYAGPTCDIFLDVCSSNPCKNGGFCLNTGEGQFTCTCLPGFISMQCEQEVNECESAPCQNEGNCVDLVNGYQCMCAAGYLGNNCQLEIDECQSNPCLNSGTCTDAVNGYTCACTTNWAGTTCEMQSRCVNNPCQNGAVCNEPAGGGTGNAVCICLDGFTGGLCETDVDDCVGNPCGGQGTCVDGVNSFTCECAFGYAGDTCNEVRKNACCR</sequence>
<dbReference type="GO" id="GO:0048666">
    <property type="term" value="P:neuron development"/>
    <property type="evidence" value="ECO:0007669"/>
    <property type="project" value="UniProtKB-ARBA"/>
</dbReference>
<feature type="disulfide bond" evidence="8">
    <location>
        <begin position="94"/>
        <end position="103"/>
    </location>
</feature>
<evidence type="ECO:0000256" key="7">
    <source>
        <dbReference type="ARBA" id="ARBA00023180"/>
    </source>
</evidence>
<feature type="disulfide bond" evidence="8">
    <location>
        <begin position="209"/>
        <end position="218"/>
    </location>
</feature>
<dbReference type="GO" id="GO:0005509">
    <property type="term" value="F:calcium ion binding"/>
    <property type="evidence" value="ECO:0007669"/>
    <property type="project" value="InterPro"/>
</dbReference>
<dbReference type="EnsemblMetazoa" id="XM_030981383">
    <property type="protein sequence ID" value="XP_030837243"/>
    <property type="gene ID" value="LOC115922458"/>
</dbReference>
<keyword evidence="11" id="KW-1185">Reference proteome</keyword>
<reference evidence="11" key="1">
    <citation type="submission" date="2015-02" db="EMBL/GenBank/DDBJ databases">
        <title>Genome sequencing for Strongylocentrotus purpuratus.</title>
        <authorList>
            <person name="Murali S."/>
            <person name="Liu Y."/>
            <person name="Vee V."/>
            <person name="English A."/>
            <person name="Wang M."/>
            <person name="Skinner E."/>
            <person name="Han Y."/>
            <person name="Muzny D.M."/>
            <person name="Worley K.C."/>
            <person name="Gibbs R.A."/>
        </authorList>
    </citation>
    <scope>NUCLEOTIDE SEQUENCE</scope>
</reference>
<keyword evidence="5" id="KW-0472">Membrane</keyword>
<dbReference type="FunFam" id="2.10.25.10:FF:000309">
    <property type="entry name" value="Uncharacterized protein, isoform A"/>
    <property type="match status" value="1"/>
</dbReference>
<dbReference type="GO" id="GO:0007157">
    <property type="term" value="P:heterophilic cell-cell adhesion via plasma membrane cell adhesion molecules"/>
    <property type="evidence" value="ECO:0000318"/>
    <property type="project" value="GO_Central"/>
</dbReference>
<dbReference type="InterPro" id="IPR001881">
    <property type="entry name" value="EGF-like_Ca-bd_dom"/>
</dbReference>
<evidence type="ECO:0000256" key="5">
    <source>
        <dbReference type="ARBA" id="ARBA00023136"/>
    </source>
</evidence>
<dbReference type="SMART" id="SM00179">
    <property type="entry name" value="EGF_CA"/>
    <property type="match status" value="5"/>
</dbReference>
<keyword evidence="3" id="KW-0732">Signal</keyword>
<keyword evidence="6 8" id="KW-1015">Disulfide bond</keyword>
<dbReference type="GO" id="GO:0000902">
    <property type="term" value="P:cell morphogenesis"/>
    <property type="evidence" value="ECO:0007669"/>
    <property type="project" value="UniProtKB-ARBA"/>
</dbReference>
<dbReference type="PANTHER" id="PTHR24049">
    <property type="entry name" value="CRUMBS FAMILY MEMBER"/>
    <property type="match status" value="1"/>
</dbReference>
<dbReference type="PROSITE" id="PS00010">
    <property type="entry name" value="ASX_HYDROXYL"/>
    <property type="match status" value="4"/>
</dbReference>
<feature type="disulfide bond" evidence="8">
    <location>
        <begin position="133"/>
        <end position="142"/>
    </location>
</feature>
<evidence type="ECO:0000256" key="3">
    <source>
        <dbReference type="ARBA" id="ARBA00022729"/>
    </source>
</evidence>
<accession>A0A7M7NIS6</accession>
<dbReference type="GO" id="GO:0005886">
    <property type="term" value="C:plasma membrane"/>
    <property type="evidence" value="ECO:0000318"/>
    <property type="project" value="GO_Central"/>
</dbReference>
<dbReference type="FunFam" id="2.10.25.10:FF:000122">
    <property type="entry name" value="Protein crumbs homolog 2"/>
    <property type="match status" value="1"/>
</dbReference>
<protein>
    <recommendedName>
        <fullName evidence="9">EGF-like domain-containing protein</fullName>
    </recommendedName>
</protein>
<dbReference type="OrthoDB" id="283575at2759"/>
<evidence type="ECO:0000256" key="1">
    <source>
        <dbReference type="ARBA" id="ARBA00004370"/>
    </source>
</evidence>
<feature type="domain" description="EGF-like" evidence="9">
    <location>
        <begin position="220"/>
        <end position="260"/>
    </location>
</feature>
<dbReference type="RefSeq" id="XP_030837243.1">
    <property type="nucleotide sequence ID" value="XM_030981383.1"/>
</dbReference>
<evidence type="ECO:0000256" key="4">
    <source>
        <dbReference type="ARBA" id="ARBA00022737"/>
    </source>
</evidence>
<evidence type="ECO:0000256" key="8">
    <source>
        <dbReference type="PROSITE-ProRule" id="PRU00076"/>
    </source>
</evidence>
<dbReference type="PRINTS" id="PR00010">
    <property type="entry name" value="EGFBLOOD"/>
</dbReference>
<dbReference type="InterPro" id="IPR000742">
    <property type="entry name" value="EGF"/>
</dbReference>
<dbReference type="InterPro" id="IPR051022">
    <property type="entry name" value="Notch_Cell-Fate_Det"/>
</dbReference>
<comment type="subcellular location">
    <subcellularLocation>
        <location evidence="1">Membrane</location>
    </subcellularLocation>
</comment>
<dbReference type="PROSITE" id="PS00022">
    <property type="entry name" value="EGF_1"/>
    <property type="match status" value="5"/>
</dbReference>
<feature type="disulfide bond" evidence="8">
    <location>
        <begin position="171"/>
        <end position="180"/>
    </location>
</feature>
<dbReference type="InterPro" id="IPR018097">
    <property type="entry name" value="EGF_Ca-bd_CS"/>
</dbReference>
<dbReference type="FunFam" id="2.10.25.10:FF:000230">
    <property type="entry name" value="Delta-like protein"/>
    <property type="match status" value="1"/>
</dbReference>
<evidence type="ECO:0000256" key="2">
    <source>
        <dbReference type="ARBA" id="ARBA00022536"/>
    </source>
</evidence>
<dbReference type="GO" id="GO:0032991">
    <property type="term" value="C:protein-containing complex"/>
    <property type="evidence" value="ECO:0000318"/>
    <property type="project" value="GO_Central"/>
</dbReference>
<evidence type="ECO:0000313" key="11">
    <source>
        <dbReference type="Proteomes" id="UP000007110"/>
    </source>
</evidence>
<feature type="domain" description="EGF-like" evidence="9">
    <location>
        <begin position="106"/>
        <end position="143"/>
    </location>
</feature>
<feature type="domain" description="EGF-like" evidence="9">
    <location>
        <begin position="145"/>
        <end position="181"/>
    </location>
</feature>
<feature type="domain" description="EGF-like" evidence="9">
    <location>
        <begin position="183"/>
        <end position="219"/>
    </location>
</feature>
<evidence type="ECO:0000313" key="10">
    <source>
        <dbReference type="EnsemblMetazoa" id="XP_030837243"/>
    </source>
</evidence>
<dbReference type="CDD" id="cd00054">
    <property type="entry name" value="EGF_CA"/>
    <property type="match status" value="5"/>
</dbReference>
<organism evidence="10 11">
    <name type="scientific">Strongylocentrotus purpuratus</name>
    <name type="common">Purple sea urchin</name>
    <dbReference type="NCBI Taxonomy" id="7668"/>
    <lineage>
        <taxon>Eukaryota</taxon>
        <taxon>Metazoa</taxon>
        <taxon>Echinodermata</taxon>
        <taxon>Eleutherozoa</taxon>
        <taxon>Echinozoa</taxon>
        <taxon>Echinoidea</taxon>
        <taxon>Euechinoidea</taxon>
        <taxon>Echinacea</taxon>
        <taxon>Camarodonta</taxon>
        <taxon>Echinidea</taxon>
        <taxon>Strongylocentrotidae</taxon>
        <taxon>Strongylocentrotus</taxon>
    </lineage>
</organism>
<feature type="domain" description="EGF-like" evidence="9">
    <location>
        <begin position="68"/>
        <end position="104"/>
    </location>
</feature>
<dbReference type="OMA" id="ICEAGWI"/>
<dbReference type="PROSITE" id="PS50026">
    <property type="entry name" value="EGF_3"/>
    <property type="match status" value="6"/>
</dbReference>
<dbReference type="Pfam" id="PF00008">
    <property type="entry name" value="EGF"/>
    <property type="match status" value="5"/>
</dbReference>
<keyword evidence="2 8" id="KW-0245">EGF-like domain</keyword>
<dbReference type="Gene3D" id="2.10.25.10">
    <property type="entry name" value="Laminin"/>
    <property type="match status" value="6"/>
</dbReference>
<comment type="caution">
    <text evidence="8">Lacks conserved residue(s) required for the propagation of feature annotation.</text>
</comment>
<dbReference type="GO" id="GO:0045197">
    <property type="term" value="P:establishment or maintenance of epithelial cell apical/basal polarity"/>
    <property type="evidence" value="ECO:0000318"/>
    <property type="project" value="GO_Central"/>
</dbReference>
<name>A0A7M7NIS6_STRPU</name>
<proteinExistence type="predicted"/>
<keyword evidence="4" id="KW-0677">Repeat</keyword>
<dbReference type="AlphaFoldDB" id="A0A7M7NIS6"/>
<dbReference type="GeneID" id="115922458"/>
<reference evidence="10" key="2">
    <citation type="submission" date="2021-01" db="UniProtKB">
        <authorList>
            <consortium name="EnsemblMetazoa"/>
        </authorList>
    </citation>
    <scope>IDENTIFICATION</scope>
</reference>
<evidence type="ECO:0000259" key="9">
    <source>
        <dbReference type="PROSITE" id="PS50026"/>
    </source>
</evidence>
<dbReference type="SMART" id="SM00181">
    <property type="entry name" value="EGF"/>
    <property type="match status" value="6"/>
</dbReference>
<dbReference type="KEGG" id="spu:115922458"/>
<feature type="disulfide bond" evidence="8">
    <location>
        <begin position="288"/>
        <end position="297"/>
    </location>
</feature>
<dbReference type="FunFam" id="2.10.25.10:FF:000472">
    <property type="entry name" value="Uncharacterized protein, isoform A"/>
    <property type="match status" value="1"/>
</dbReference>
<dbReference type="FunFam" id="2.10.25.10:FF:000117">
    <property type="entry name" value="Delta-like protein"/>
    <property type="match status" value="1"/>
</dbReference>